<reference evidence="1" key="1">
    <citation type="submission" date="2022-11" db="EMBL/GenBank/DDBJ databases">
        <title>Identification and genomic analyses of a novel endophytic actinobacterium Streptomyces endophytica sp. nov. with potential for biocontrol of Yam anthracnose.</title>
        <authorList>
            <person name="Huang X."/>
        </authorList>
    </citation>
    <scope>NUCLEOTIDE SEQUENCE</scope>
    <source>
        <strain evidence="1">HNM0140</strain>
    </source>
</reference>
<dbReference type="EMBL" id="CP110636">
    <property type="protein sequence ID" value="UZJ30080.1"/>
    <property type="molecule type" value="Genomic_DNA"/>
</dbReference>
<sequence length="59" mass="6574">MGLSPAEVAKMIGSVRPARAVAAQRAYVSAFFDRWLRRTEDGGLLDRPSAHYPEVRFVP</sequence>
<accession>A0ABY6P9C9</accession>
<evidence type="ECO:0000313" key="1">
    <source>
        <dbReference type="EMBL" id="UZJ30080.1"/>
    </source>
</evidence>
<evidence type="ECO:0008006" key="3">
    <source>
        <dbReference type="Google" id="ProtNLM"/>
    </source>
</evidence>
<protein>
    <recommendedName>
        <fullName evidence="3">Integrase</fullName>
    </recommendedName>
</protein>
<keyword evidence="2" id="KW-1185">Reference proteome</keyword>
<gene>
    <name evidence="1" type="ORF">OJ254_06180</name>
</gene>
<proteinExistence type="predicted"/>
<organism evidence="1 2">
    <name type="scientific">Streptomyces endophytica</name>
    <dbReference type="NCBI Taxonomy" id="2991496"/>
    <lineage>
        <taxon>Bacteria</taxon>
        <taxon>Bacillati</taxon>
        <taxon>Actinomycetota</taxon>
        <taxon>Actinomycetes</taxon>
        <taxon>Kitasatosporales</taxon>
        <taxon>Streptomycetaceae</taxon>
        <taxon>Streptomyces</taxon>
    </lineage>
</organism>
<name>A0ABY6P9C9_9ACTN</name>
<dbReference type="Proteomes" id="UP001164959">
    <property type="component" value="Chromosome"/>
</dbReference>
<evidence type="ECO:0000313" key="2">
    <source>
        <dbReference type="Proteomes" id="UP001164959"/>
    </source>
</evidence>
<dbReference type="RefSeq" id="WP_265361560.1">
    <property type="nucleotide sequence ID" value="NZ_CP110636.1"/>
</dbReference>